<sequence>MSKPSLPAPVPRASLTLIAREKGTERSWSFERGGAAVTLREGALGGKSKQTEKTFDSEAEALAFCEKSLRAKVEKGSFAVELGLRAVPLAALQAELKVAGSAEPTARVLVHDGDLVIPHDLILDDGFGLLAPEKDAPSPLVGLLVRARHRAPLGLLRREDAAV</sequence>
<evidence type="ECO:0008006" key="3">
    <source>
        <dbReference type="Google" id="ProtNLM"/>
    </source>
</evidence>
<dbReference type="EMBL" id="CP012109">
    <property type="protein sequence ID" value="AKQ69440.1"/>
    <property type="molecule type" value="Genomic_DNA"/>
</dbReference>
<dbReference type="PATRIC" id="fig|1297742.4.peg.6440"/>
<name>A0A0H4X767_9BACT</name>
<gene>
    <name evidence="1" type="ORF">A176_006352</name>
</gene>
<proteinExistence type="predicted"/>
<reference evidence="1 2" key="1">
    <citation type="journal article" date="2016" name="PLoS ONE">
        <title>Complete Genome Sequence and Comparative Genomics of a Novel Myxobacterium Myxococcus hansupus.</title>
        <authorList>
            <person name="Sharma G."/>
            <person name="Narwani T."/>
            <person name="Subramanian S."/>
        </authorList>
    </citation>
    <scope>NUCLEOTIDE SEQUENCE [LARGE SCALE GENOMIC DNA]</scope>
    <source>
        <strain evidence="2">mixupus</strain>
    </source>
</reference>
<keyword evidence="2" id="KW-1185">Reference proteome</keyword>
<evidence type="ECO:0000313" key="1">
    <source>
        <dbReference type="EMBL" id="AKQ69440.1"/>
    </source>
</evidence>
<dbReference type="STRING" id="1297742.A176_006352"/>
<organism evidence="1 2">
    <name type="scientific">Pseudomyxococcus hansupus</name>
    <dbReference type="NCBI Taxonomy" id="1297742"/>
    <lineage>
        <taxon>Bacteria</taxon>
        <taxon>Pseudomonadati</taxon>
        <taxon>Myxococcota</taxon>
        <taxon>Myxococcia</taxon>
        <taxon>Myxococcales</taxon>
        <taxon>Cystobacterineae</taxon>
        <taxon>Myxococcaceae</taxon>
        <taxon>Pseudomyxococcus</taxon>
    </lineage>
</organism>
<dbReference type="Proteomes" id="UP000009026">
    <property type="component" value="Chromosome"/>
</dbReference>
<dbReference type="AlphaFoldDB" id="A0A0H4X767"/>
<protein>
    <recommendedName>
        <fullName evidence="3">WGR domain-containing protein</fullName>
    </recommendedName>
</protein>
<dbReference type="OrthoDB" id="4042878at2"/>
<dbReference type="KEGG" id="mym:A176_006352"/>
<dbReference type="eggNOG" id="COG4886">
    <property type="taxonomic scope" value="Bacteria"/>
</dbReference>
<evidence type="ECO:0000313" key="2">
    <source>
        <dbReference type="Proteomes" id="UP000009026"/>
    </source>
</evidence>
<accession>A0A0H4X767</accession>
<dbReference type="RefSeq" id="WP_002636000.1">
    <property type="nucleotide sequence ID" value="NZ_CP012109.1"/>
</dbReference>
<dbReference type="Gene3D" id="2.20.140.10">
    <property type="entry name" value="WGR domain"/>
    <property type="match status" value="1"/>
</dbReference>